<dbReference type="Gene3D" id="3.40.50.300">
    <property type="entry name" value="P-loop containing nucleotide triphosphate hydrolases"/>
    <property type="match status" value="2"/>
</dbReference>
<sequence length="733" mass="81557">MVTPEDIAEEIRAGLPGTEEIVIQYLAGYLLDDAGEDEDILQIARLILESVAGRNTNALETLVARLADMLNDLLIARASQTSRGTGLTKLDRAMEIGKTTAMSGTIAMSQGVDLESINKGKASRVDIKKLEKQEAKLKAKIEKRSKRDLYEGSKLLDQARKQQTYEELFMKARINPLEASAASKNKSKDIHLTNLEVNFASNRILSGANLTLAYGRRYGLIGRNGEFNFCVGKSTLLRHIAMREVPIPPYITILFVEQEIVGDDTTALDSVLKADVWRDHLLQEEAALNTKLTELEAEGDDKRFVDAREEASSRLAEVHARLADMEAESGPARAAALLAGLGFSEEDQKRPTRSFSGGWRMRLALARALFVKPALLLLDEPSNHIDLNALAWLEDYLQTWQGTLLVVSHDRAFLDAVATDIIHQHSARLDYYKGNFTQFYSTKSDRDLSLRKEYEAQMEYRKHLQAFIDRWRYNANRAAQAQSRIKILEKLPELEPPEAEESETFRFPETEKISPPVLQLNEVSFGYTPEKILLKGANIDVGLDSRIAIVGANGAGKSTLIKLLTGELKPTSGHVSSNGRLRIGYFAQHHVDNLVATMSPVQLLAHKFPGKTDQEYRSHLGNFQISGMTGLQTIATLSGGQKSRVAFSVLSMQRPHILLLDEPTNHLDIEGLDALMNALKLWNGGVIVISHDERFITSVASELWVCADGQVEKFRGDVQAYKSLIVSNIKTRP</sequence>
<dbReference type="InterPro" id="IPR050611">
    <property type="entry name" value="ABCF"/>
</dbReference>
<evidence type="ECO:0000256" key="2">
    <source>
        <dbReference type="ARBA" id="ARBA00022741"/>
    </source>
</evidence>
<dbReference type="FunFam" id="3.40.50.300:FF:000104">
    <property type="entry name" value="ATP-binding cassette sub-family F member 3"/>
    <property type="match status" value="1"/>
</dbReference>
<dbReference type="SMART" id="SM00382">
    <property type="entry name" value="AAA"/>
    <property type="match status" value="2"/>
</dbReference>
<dbReference type="PROSITE" id="PS00211">
    <property type="entry name" value="ABC_TRANSPORTER_1"/>
    <property type="match status" value="2"/>
</dbReference>
<dbReference type="Pfam" id="PF12848">
    <property type="entry name" value="ABC_tran_Xtn"/>
    <property type="match status" value="1"/>
</dbReference>
<keyword evidence="4" id="KW-0175">Coiled coil</keyword>
<dbReference type="GO" id="GO:0016887">
    <property type="term" value="F:ATP hydrolysis activity"/>
    <property type="evidence" value="ECO:0007669"/>
    <property type="project" value="InterPro"/>
</dbReference>
<evidence type="ECO:0000313" key="6">
    <source>
        <dbReference type="EMBL" id="KAF9785881.1"/>
    </source>
</evidence>
<keyword evidence="3" id="KW-0067">ATP-binding</keyword>
<dbReference type="AlphaFoldDB" id="A0A9P6HF09"/>
<dbReference type="EMBL" id="WIUZ02000006">
    <property type="protein sequence ID" value="KAF9785881.1"/>
    <property type="molecule type" value="Genomic_DNA"/>
</dbReference>
<keyword evidence="2" id="KW-0547">Nucleotide-binding</keyword>
<dbReference type="CDD" id="cd03221">
    <property type="entry name" value="ABCF_EF-3"/>
    <property type="match status" value="2"/>
</dbReference>
<dbReference type="InterPro" id="IPR003593">
    <property type="entry name" value="AAA+_ATPase"/>
</dbReference>
<dbReference type="InterPro" id="IPR032781">
    <property type="entry name" value="ABC_tran_Xtn"/>
</dbReference>
<evidence type="ECO:0000313" key="7">
    <source>
        <dbReference type="Proteomes" id="UP000736335"/>
    </source>
</evidence>
<dbReference type="InterPro" id="IPR017871">
    <property type="entry name" value="ABC_transporter-like_CS"/>
</dbReference>
<dbReference type="Pfam" id="PF00005">
    <property type="entry name" value="ABC_tran"/>
    <property type="match status" value="2"/>
</dbReference>
<dbReference type="SUPFAM" id="SSF52540">
    <property type="entry name" value="P-loop containing nucleoside triphosphate hydrolases"/>
    <property type="match status" value="2"/>
</dbReference>
<dbReference type="FunFam" id="3.40.50.300:FF:001135">
    <property type="entry name" value="ABC transporter F family member 3"/>
    <property type="match status" value="1"/>
</dbReference>
<organism evidence="6 7">
    <name type="scientific">Thelephora terrestris</name>
    <dbReference type="NCBI Taxonomy" id="56493"/>
    <lineage>
        <taxon>Eukaryota</taxon>
        <taxon>Fungi</taxon>
        <taxon>Dikarya</taxon>
        <taxon>Basidiomycota</taxon>
        <taxon>Agaricomycotina</taxon>
        <taxon>Agaricomycetes</taxon>
        <taxon>Thelephorales</taxon>
        <taxon>Thelephoraceae</taxon>
        <taxon>Thelephora</taxon>
    </lineage>
</organism>
<dbReference type="PROSITE" id="PS50893">
    <property type="entry name" value="ABC_TRANSPORTER_2"/>
    <property type="match status" value="2"/>
</dbReference>
<keyword evidence="7" id="KW-1185">Reference proteome</keyword>
<feature type="domain" description="ABC transporter" evidence="5">
    <location>
        <begin position="518"/>
        <end position="733"/>
    </location>
</feature>
<evidence type="ECO:0000256" key="3">
    <source>
        <dbReference type="ARBA" id="ARBA00022840"/>
    </source>
</evidence>
<dbReference type="PANTHER" id="PTHR19211">
    <property type="entry name" value="ATP-BINDING TRANSPORT PROTEIN-RELATED"/>
    <property type="match status" value="1"/>
</dbReference>
<keyword evidence="1" id="KW-0677">Repeat</keyword>
<comment type="caution">
    <text evidence="6">The sequence shown here is derived from an EMBL/GenBank/DDBJ whole genome shotgun (WGS) entry which is preliminary data.</text>
</comment>
<dbReference type="InterPro" id="IPR003439">
    <property type="entry name" value="ABC_transporter-like_ATP-bd"/>
</dbReference>
<evidence type="ECO:0000259" key="5">
    <source>
        <dbReference type="PROSITE" id="PS50893"/>
    </source>
</evidence>
<reference evidence="6" key="2">
    <citation type="submission" date="2020-11" db="EMBL/GenBank/DDBJ databases">
        <authorList>
            <consortium name="DOE Joint Genome Institute"/>
            <person name="Kuo A."/>
            <person name="Miyauchi S."/>
            <person name="Kiss E."/>
            <person name="Drula E."/>
            <person name="Kohler A."/>
            <person name="Sanchez-Garcia M."/>
            <person name="Andreopoulos B."/>
            <person name="Barry K.W."/>
            <person name="Bonito G."/>
            <person name="Buee M."/>
            <person name="Carver A."/>
            <person name="Chen C."/>
            <person name="Cichocki N."/>
            <person name="Clum A."/>
            <person name="Culley D."/>
            <person name="Crous P.W."/>
            <person name="Fauchery L."/>
            <person name="Girlanda M."/>
            <person name="Hayes R."/>
            <person name="Keri Z."/>
            <person name="Labutti K."/>
            <person name="Lipzen A."/>
            <person name="Lombard V."/>
            <person name="Magnuson J."/>
            <person name="Maillard F."/>
            <person name="Morin E."/>
            <person name="Murat C."/>
            <person name="Nolan M."/>
            <person name="Ohm R."/>
            <person name="Pangilinan J."/>
            <person name="Pereira M."/>
            <person name="Perotto S."/>
            <person name="Peter M."/>
            <person name="Riley R."/>
            <person name="Sitrit Y."/>
            <person name="Stielow B."/>
            <person name="Szollosi G."/>
            <person name="Zifcakova L."/>
            <person name="Stursova M."/>
            <person name="Spatafora J.W."/>
            <person name="Tedersoo L."/>
            <person name="Vaario L.-M."/>
            <person name="Yamada A."/>
            <person name="Yan M."/>
            <person name="Wang P."/>
            <person name="Xu J."/>
            <person name="Bruns T."/>
            <person name="Baldrian P."/>
            <person name="Vilgalys R."/>
            <person name="Henrissat B."/>
            <person name="Grigoriev I.V."/>
            <person name="Hibbett D."/>
            <person name="Nagy L.G."/>
            <person name="Martin F.M."/>
        </authorList>
    </citation>
    <scope>NUCLEOTIDE SEQUENCE</scope>
    <source>
        <strain evidence="6">UH-Tt-Lm1</strain>
    </source>
</reference>
<feature type="domain" description="ABC transporter" evidence="5">
    <location>
        <begin position="190"/>
        <end position="451"/>
    </location>
</feature>
<dbReference type="InterPro" id="IPR027417">
    <property type="entry name" value="P-loop_NTPase"/>
</dbReference>
<dbReference type="OrthoDB" id="2110130at2759"/>
<proteinExistence type="predicted"/>
<reference evidence="6" key="1">
    <citation type="journal article" date="2020" name="Nat. Commun.">
        <title>Large-scale genome sequencing of mycorrhizal fungi provides insights into the early evolution of symbiotic traits.</title>
        <authorList>
            <person name="Miyauchi S."/>
            <person name="Kiss E."/>
            <person name="Kuo A."/>
            <person name="Drula E."/>
            <person name="Kohler A."/>
            <person name="Sanchez-Garcia M."/>
            <person name="Morin E."/>
            <person name="Andreopoulos B."/>
            <person name="Barry K.W."/>
            <person name="Bonito G."/>
            <person name="Buee M."/>
            <person name="Carver A."/>
            <person name="Chen C."/>
            <person name="Cichocki N."/>
            <person name="Clum A."/>
            <person name="Culley D."/>
            <person name="Crous P.W."/>
            <person name="Fauchery L."/>
            <person name="Girlanda M."/>
            <person name="Hayes R.D."/>
            <person name="Keri Z."/>
            <person name="LaButti K."/>
            <person name="Lipzen A."/>
            <person name="Lombard V."/>
            <person name="Magnuson J."/>
            <person name="Maillard F."/>
            <person name="Murat C."/>
            <person name="Nolan M."/>
            <person name="Ohm R.A."/>
            <person name="Pangilinan J."/>
            <person name="Pereira M.F."/>
            <person name="Perotto S."/>
            <person name="Peter M."/>
            <person name="Pfister S."/>
            <person name="Riley R."/>
            <person name="Sitrit Y."/>
            <person name="Stielow J.B."/>
            <person name="Szollosi G."/>
            <person name="Zifcakova L."/>
            <person name="Stursova M."/>
            <person name="Spatafora J.W."/>
            <person name="Tedersoo L."/>
            <person name="Vaario L.M."/>
            <person name="Yamada A."/>
            <person name="Yan M."/>
            <person name="Wang P."/>
            <person name="Xu J."/>
            <person name="Bruns T."/>
            <person name="Baldrian P."/>
            <person name="Vilgalys R."/>
            <person name="Dunand C."/>
            <person name="Henrissat B."/>
            <person name="Grigoriev I.V."/>
            <person name="Hibbett D."/>
            <person name="Nagy L.G."/>
            <person name="Martin F.M."/>
        </authorList>
    </citation>
    <scope>NUCLEOTIDE SEQUENCE</scope>
    <source>
        <strain evidence="6">UH-Tt-Lm1</strain>
    </source>
</reference>
<gene>
    <name evidence="6" type="ORF">BJ322DRAFT_1004301</name>
</gene>
<dbReference type="Proteomes" id="UP000736335">
    <property type="component" value="Unassembled WGS sequence"/>
</dbReference>
<dbReference type="PANTHER" id="PTHR19211:SF117">
    <property type="entry name" value="ATP-BINDING CASSETTE SUB-FAMILY F MEMBER 3"/>
    <property type="match status" value="1"/>
</dbReference>
<evidence type="ECO:0000256" key="4">
    <source>
        <dbReference type="SAM" id="Coils"/>
    </source>
</evidence>
<name>A0A9P6HF09_9AGAM</name>
<accession>A0A9P6HF09</accession>
<keyword evidence="6" id="KW-0378">Hydrolase</keyword>
<protein>
    <submittedName>
        <fullName evidence="6">P-loop containing nucleoside triphosphate hydrolase protein</fullName>
    </submittedName>
</protein>
<feature type="coiled-coil region" evidence="4">
    <location>
        <begin position="278"/>
        <end position="328"/>
    </location>
</feature>
<dbReference type="GO" id="GO:0005524">
    <property type="term" value="F:ATP binding"/>
    <property type="evidence" value="ECO:0007669"/>
    <property type="project" value="UniProtKB-KW"/>
</dbReference>
<evidence type="ECO:0000256" key="1">
    <source>
        <dbReference type="ARBA" id="ARBA00022737"/>
    </source>
</evidence>